<name>A0A5N6K1G9_MONLA</name>
<dbReference type="Proteomes" id="UP000326757">
    <property type="component" value="Unassembled WGS sequence"/>
</dbReference>
<sequence length="100" mass="11500">MQSRSQEVLDKRISAKTNVFNYLPKAIRNPSLSRVSKRRNVSIKNIVKQPGKTRNPSKSIHFYKMSSAAYRRYEEASQRSATKPPLNRSSYMKGKLSPRA</sequence>
<organism evidence="2 3">
    <name type="scientific">Monilinia laxa</name>
    <name type="common">Brown rot fungus</name>
    <name type="synonym">Sclerotinia laxa</name>
    <dbReference type="NCBI Taxonomy" id="61186"/>
    <lineage>
        <taxon>Eukaryota</taxon>
        <taxon>Fungi</taxon>
        <taxon>Dikarya</taxon>
        <taxon>Ascomycota</taxon>
        <taxon>Pezizomycotina</taxon>
        <taxon>Leotiomycetes</taxon>
        <taxon>Helotiales</taxon>
        <taxon>Sclerotiniaceae</taxon>
        <taxon>Monilinia</taxon>
    </lineage>
</organism>
<dbReference type="EMBL" id="VIGI01000009">
    <property type="protein sequence ID" value="KAB8296007.1"/>
    <property type="molecule type" value="Genomic_DNA"/>
</dbReference>
<evidence type="ECO:0000313" key="2">
    <source>
        <dbReference type="EMBL" id="KAB8296007.1"/>
    </source>
</evidence>
<keyword evidence="3" id="KW-1185">Reference proteome</keyword>
<reference evidence="2 3" key="1">
    <citation type="submission" date="2019-06" db="EMBL/GenBank/DDBJ databases">
        <title>Genome Sequence of the Brown Rot Fungal Pathogen Monilinia laxa.</title>
        <authorList>
            <person name="De Miccolis Angelini R.M."/>
            <person name="Landi L."/>
            <person name="Abate D."/>
            <person name="Pollastro S."/>
            <person name="Romanazzi G."/>
            <person name="Faretra F."/>
        </authorList>
    </citation>
    <scope>NUCLEOTIDE SEQUENCE [LARGE SCALE GENOMIC DNA]</scope>
    <source>
        <strain evidence="2 3">Mlax316</strain>
    </source>
</reference>
<evidence type="ECO:0000313" key="3">
    <source>
        <dbReference type="Proteomes" id="UP000326757"/>
    </source>
</evidence>
<gene>
    <name evidence="2" type="ORF">EYC80_008820</name>
</gene>
<protein>
    <submittedName>
        <fullName evidence="2">Uncharacterized protein</fullName>
    </submittedName>
</protein>
<dbReference type="AlphaFoldDB" id="A0A5N6K1G9"/>
<comment type="caution">
    <text evidence="2">The sequence shown here is derived from an EMBL/GenBank/DDBJ whole genome shotgun (WGS) entry which is preliminary data.</text>
</comment>
<proteinExistence type="predicted"/>
<feature type="region of interest" description="Disordered" evidence="1">
    <location>
        <begin position="74"/>
        <end position="100"/>
    </location>
</feature>
<evidence type="ECO:0000256" key="1">
    <source>
        <dbReference type="SAM" id="MobiDB-lite"/>
    </source>
</evidence>
<accession>A0A5N6K1G9</accession>